<evidence type="ECO:0000256" key="1">
    <source>
        <dbReference type="ARBA" id="ARBA00006817"/>
    </source>
</evidence>
<accession>A0A2A4MSH1</accession>
<comment type="similarity">
    <text evidence="1">Belongs to the AHA1 family.</text>
</comment>
<feature type="domain" description="Activator of Hsp90 ATPase homologue 1/2-like C-terminal" evidence="2">
    <location>
        <begin position="20"/>
        <end position="142"/>
    </location>
</feature>
<protein>
    <submittedName>
        <fullName evidence="3">ATPase</fullName>
    </submittedName>
</protein>
<name>A0A2A4MSH1_9GAMM</name>
<dbReference type="Proteomes" id="UP000218172">
    <property type="component" value="Unassembled WGS sequence"/>
</dbReference>
<dbReference type="EMBL" id="NVQR01000029">
    <property type="protein sequence ID" value="PCH62991.1"/>
    <property type="molecule type" value="Genomic_DNA"/>
</dbReference>
<dbReference type="InterPro" id="IPR023393">
    <property type="entry name" value="START-like_dom_sf"/>
</dbReference>
<evidence type="ECO:0000313" key="3">
    <source>
        <dbReference type="EMBL" id="PCH62991.1"/>
    </source>
</evidence>
<evidence type="ECO:0000313" key="4">
    <source>
        <dbReference type="Proteomes" id="UP000218172"/>
    </source>
</evidence>
<organism evidence="3 4">
    <name type="scientific">SAR86 cluster bacterium</name>
    <dbReference type="NCBI Taxonomy" id="2030880"/>
    <lineage>
        <taxon>Bacteria</taxon>
        <taxon>Pseudomonadati</taxon>
        <taxon>Pseudomonadota</taxon>
        <taxon>Gammaproteobacteria</taxon>
        <taxon>SAR86 cluster</taxon>
    </lineage>
</organism>
<dbReference type="CDD" id="cd07814">
    <property type="entry name" value="SRPBCC_CalC_Aha1-like"/>
    <property type="match status" value="1"/>
</dbReference>
<dbReference type="InterPro" id="IPR013538">
    <property type="entry name" value="ASHA1/2-like_C"/>
</dbReference>
<dbReference type="AlphaFoldDB" id="A0A2A4MSH1"/>
<dbReference type="SUPFAM" id="SSF55961">
    <property type="entry name" value="Bet v1-like"/>
    <property type="match status" value="1"/>
</dbReference>
<reference evidence="4" key="1">
    <citation type="submission" date="2017-08" db="EMBL/GenBank/DDBJ databases">
        <title>A dynamic microbial community with high functional redundancy inhabits the cold, oxic subseafloor aquifer.</title>
        <authorList>
            <person name="Tully B.J."/>
            <person name="Wheat C.G."/>
            <person name="Glazer B.T."/>
            <person name="Huber J.A."/>
        </authorList>
    </citation>
    <scope>NUCLEOTIDE SEQUENCE [LARGE SCALE GENOMIC DNA]</scope>
</reference>
<dbReference type="Pfam" id="PF08327">
    <property type="entry name" value="AHSA1"/>
    <property type="match status" value="1"/>
</dbReference>
<proteinExistence type="inferred from homology"/>
<dbReference type="Gene3D" id="3.30.530.20">
    <property type="match status" value="1"/>
</dbReference>
<comment type="caution">
    <text evidence="3">The sequence shown here is derived from an EMBL/GenBank/DDBJ whole genome shotgun (WGS) entry which is preliminary data.</text>
</comment>
<evidence type="ECO:0000259" key="2">
    <source>
        <dbReference type="Pfam" id="PF08327"/>
    </source>
</evidence>
<sequence>MMETDPPIIIEQDFECAAINLWNALCKSEEMRQWYFESIPNFEARLGFSTRFWVDAGSRKFLHIWQITEVISPQTLVYQWRFQDYCGCFESRFEVTGDEQGCHLKFTLNILEDFPQDITEFTRQSGSEGWHYLINESLKRYLHRH</sequence>
<gene>
    <name evidence="3" type="ORF">COC19_01970</name>
</gene>